<feature type="transmembrane region" description="Helical" evidence="1">
    <location>
        <begin position="245"/>
        <end position="265"/>
    </location>
</feature>
<evidence type="ECO:0000313" key="2">
    <source>
        <dbReference type="EMBL" id="MEC5425081.1"/>
    </source>
</evidence>
<feature type="transmembrane region" description="Helical" evidence="1">
    <location>
        <begin position="212"/>
        <end position="233"/>
    </location>
</feature>
<keyword evidence="3" id="KW-1185">Reference proteome</keyword>
<feature type="transmembrane region" description="Helical" evidence="1">
    <location>
        <begin position="172"/>
        <end position="192"/>
    </location>
</feature>
<evidence type="ECO:0000313" key="3">
    <source>
        <dbReference type="Proteomes" id="UP001335737"/>
    </source>
</evidence>
<keyword evidence="1" id="KW-1133">Transmembrane helix</keyword>
<evidence type="ECO:0000256" key="1">
    <source>
        <dbReference type="SAM" id="Phobius"/>
    </source>
</evidence>
<reference evidence="2 3" key="1">
    <citation type="journal article" date="2024" name="Int. J. Syst. Evol. Microbiol.">
        <title>Virgibacillus tibetensis sp. nov., isolated from salt lake on the Tibetan Plateau of China.</title>
        <authorList>
            <person name="Phurbu D."/>
            <person name="Liu Z.-X."/>
            <person name="Wang R."/>
            <person name="Zheng Y.-Y."/>
            <person name="Liu H.-C."/>
            <person name="Zhou Y.-G."/>
            <person name="Yu Y.-J."/>
            <person name="Li A.-H."/>
        </authorList>
    </citation>
    <scope>NUCLEOTIDE SEQUENCE [LARGE SCALE GENOMIC DNA]</scope>
    <source>
        <strain evidence="2 3">C22-A2</strain>
    </source>
</reference>
<feature type="transmembrane region" description="Helical" evidence="1">
    <location>
        <begin position="277"/>
        <end position="304"/>
    </location>
</feature>
<proteinExistence type="predicted"/>
<keyword evidence="1" id="KW-0472">Membrane</keyword>
<feature type="transmembrane region" description="Helical" evidence="1">
    <location>
        <begin position="106"/>
        <end position="128"/>
    </location>
</feature>
<dbReference type="EMBL" id="JARZFX010000010">
    <property type="protein sequence ID" value="MEC5425081.1"/>
    <property type="molecule type" value="Genomic_DNA"/>
</dbReference>
<comment type="caution">
    <text evidence="2">The sequence shown here is derived from an EMBL/GenBank/DDBJ whole genome shotgun (WGS) entry which is preliminary data.</text>
</comment>
<feature type="transmembrane region" description="Helical" evidence="1">
    <location>
        <begin position="55"/>
        <end position="86"/>
    </location>
</feature>
<dbReference type="Pfam" id="PF09991">
    <property type="entry name" value="DUF2232"/>
    <property type="match status" value="1"/>
</dbReference>
<organism evidence="2 3">
    <name type="scientific">Virgibacillus tibetensis</name>
    <dbReference type="NCBI Taxonomy" id="3042313"/>
    <lineage>
        <taxon>Bacteria</taxon>
        <taxon>Bacillati</taxon>
        <taxon>Bacillota</taxon>
        <taxon>Bacilli</taxon>
        <taxon>Bacillales</taxon>
        <taxon>Bacillaceae</taxon>
        <taxon>Virgibacillus</taxon>
    </lineage>
</organism>
<gene>
    <name evidence="2" type="ORF">QGM71_16470</name>
</gene>
<dbReference type="RefSeq" id="WP_327608639.1">
    <property type="nucleotide sequence ID" value="NZ_JARZFX010000010.1"/>
</dbReference>
<protein>
    <submittedName>
        <fullName evidence="2">YybS family protein</fullName>
    </submittedName>
</protein>
<dbReference type="PANTHER" id="PTHR41324">
    <property type="entry name" value="MEMBRANE PROTEIN-RELATED"/>
    <property type="match status" value="1"/>
</dbReference>
<dbReference type="PANTHER" id="PTHR41324:SF1">
    <property type="entry name" value="DUF2232 DOMAIN-CONTAINING PROTEIN"/>
    <property type="match status" value="1"/>
</dbReference>
<dbReference type="InterPro" id="IPR018710">
    <property type="entry name" value="DUF2232"/>
</dbReference>
<feature type="transmembrane region" description="Helical" evidence="1">
    <location>
        <begin position="15"/>
        <end position="43"/>
    </location>
</feature>
<accession>A0ABU6KIY9</accession>
<keyword evidence="1" id="KW-0812">Transmembrane</keyword>
<dbReference type="Proteomes" id="UP001335737">
    <property type="component" value="Unassembled WGS sequence"/>
</dbReference>
<sequence>MNQSKQLTDGALLTAIYIVLLLVTVFVPVVSILTTFLLPIPFIIFAFKHDWKPSLLMLAVAAVLTMLFATVFSFPLVVLVGLGGLMIGSAMHQNLSAYETWARGTFGFIVGLLFVFVFTQFMLQINLIEEFQKMIDQSLEMTTGIFERFGAAEQTDEALEMMQTTMGGLTELIPVGLAMAAIMLAFISQWISYKVINRIESKQLYFPPFRTLQFPIAIVWVYFFALIFSFIEFDANSIFNMGAQNILVLTGLLMTIQGFSFIFFYAHHKKMSKAIPIVIVILTLLFPLLLIYLVRIVGIIDLGFGLRERLTKKKE</sequence>
<name>A0ABU6KIY9_9BACI</name>